<dbReference type="PANTHER" id="PTHR43429">
    <property type="entry name" value="PYRIDINE NUCLEOTIDE-DISULFIDE OXIDOREDUCTASE DOMAIN-CONTAINING"/>
    <property type="match status" value="1"/>
</dbReference>
<dbReference type="PANTHER" id="PTHR43429:SF3">
    <property type="entry name" value="NITRITE REDUCTASE [NAD(P)H]"/>
    <property type="match status" value="1"/>
</dbReference>
<protein>
    <submittedName>
        <fullName evidence="7">Assimilatory nitrate reductase (NADH) beta subunit</fullName>
    </submittedName>
</protein>
<dbReference type="EMBL" id="QUNG01000004">
    <property type="protein sequence ID" value="REG84165.1"/>
    <property type="molecule type" value="Genomic_DNA"/>
</dbReference>
<evidence type="ECO:0000259" key="5">
    <source>
        <dbReference type="Pfam" id="PF07992"/>
    </source>
</evidence>
<evidence type="ECO:0000259" key="6">
    <source>
        <dbReference type="Pfam" id="PF18267"/>
    </source>
</evidence>
<evidence type="ECO:0000256" key="2">
    <source>
        <dbReference type="ARBA" id="ARBA00006442"/>
    </source>
</evidence>
<keyword evidence="3" id="KW-0285">Flavoprotein</keyword>
<dbReference type="Proteomes" id="UP000256542">
    <property type="component" value="Unassembled WGS sequence"/>
</dbReference>
<feature type="domain" description="NADH-rubredoxin oxidoreductase C-terminal" evidence="6">
    <location>
        <begin position="326"/>
        <end position="393"/>
    </location>
</feature>
<organism evidence="7 8">
    <name type="scientific">Marinomonas pollencensis</name>
    <dbReference type="NCBI Taxonomy" id="491954"/>
    <lineage>
        <taxon>Bacteria</taxon>
        <taxon>Pseudomonadati</taxon>
        <taxon>Pseudomonadota</taxon>
        <taxon>Gammaproteobacteria</taxon>
        <taxon>Oceanospirillales</taxon>
        <taxon>Oceanospirillaceae</taxon>
        <taxon>Marinomonas</taxon>
    </lineage>
</organism>
<dbReference type="Pfam" id="PF07992">
    <property type="entry name" value="Pyr_redox_2"/>
    <property type="match status" value="1"/>
</dbReference>
<accession>A0A3E0DPP9</accession>
<dbReference type="SUPFAM" id="SSF51905">
    <property type="entry name" value="FAD/NAD(P)-binding domain"/>
    <property type="match status" value="2"/>
</dbReference>
<proteinExistence type="inferred from homology"/>
<dbReference type="PRINTS" id="PR00411">
    <property type="entry name" value="PNDRDTASEI"/>
</dbReference>
<evidence type="ECO:0000313" key="7">
    <source>
        <dbReference type="EMBL" id="REG84165.1"/>
    </source>
</evidence>
<comment type="caution">
    <text evidence="7">The sequence shown here is derived from an EMBL/GenBank/DDBJ whole genome shotgun (WGS) entry which is preliminary data.</text>
</comment>
<reference evidence="7 8" key="1">
    <citation type="submission" date="2018-08" db="EMBL/GenBank/DDBJ databases">
        <title>Genomic Encyclopedia of Type Strains, Phase III (KMG-III): the genomes of soil and plant-associated and newly described type strains.</title>
        <authorList>
            <person name="Whitman W."/>
        </authorList>
    </citation>
    <scope>NUCLEOTIDE SEQUENCE [LARGE SCALE GENOMIC DNA]</scope>
    <source>
        <strain evidence="7 8">CECT 7375</strain>
    </source>
</reference>
<dbReference type="AlphaFoldDB" id="A0A3E0DPP9"/>
<evidence type="ECO:0000256" key="4">
    <source>
        <dbReference type="ARBA" id="ARBA00022827"/>
    </source>
</evidence>
<dbReference type="Gene3D" id="3.50.50.60">
    <property type="entry name" value="FAD/NAD(P)-binding domain"/>
    <property type="match status" value="2"/>
</dbReference>
<dbReference type="Pfam" id="PF18267">
    <property type="entry name" value="Rubredoxin_C"/>
    <property type="match status" value="1"/>
</dbReference>
<keyword evidence="8" id="KW-1185">Reference proteome</keyword>
<dbReference type="InterPro" id="IPR023753">
    <property type="entry name" value="FAD/NAD-binding_dom"/>
</dbReference>
<evidence type="ECO:0000313" key="8">
    <source>
        <dbReference type="Proteomes" id="UP000256542"/>
    </source>
</evidence>
<sequence length="414" mass="44540">MRSVIAASLRKERIVIVGGGMAGSKLAYELCQQQNKSTQITLIGEEKQLGYNRIMLSSLLANDITQADMALVDTQKMILSGAEIVSGDPVQGISAEDKSLSLHSGRTLYYDKLILATGSRASILPIQGASAENVIGFRNWQDVQTMSAMAGSQPVSVIGGGLLGLEAAVGLAKRGHQVTVFHRSKYLLNRQLDRESARLLQNKLETMGITFLLGESPQALLHNDQGVVSHIERADGSIMATNLVVMAAGITPEVKVAKQAGLQINRAILVDAQMRTSCPDVFALGECCEFDGQTFGLVAPIWSQINVLLAVLAGKHADFSVAPVPTKLKVSGVNLFSVGRIQPTADDNCIVFQDEGSNHYRKLIVNDGYLVGAILYGNVADGSWYFQLIQNKTNVSDMLDLLVFGEAYCQSKVA</sequence>
<dbReference type="RefSeq" id="WP_115897073.1">
    <property type="nucleotide sequence ID" value="NZ_QUNG01000004.1"/>
</dbReference>
<feature type="domain" description="FAD/NAD(P)-binding" evidence="5">
    <location>
        <begin position="13"/>
        <end position="288"/>
    </location>
</feature>
<evidence type="ECO:0000256" key="3">
    <source>
        <dbReference type="ARBA" id="ARBA00022630"/>
    </source>
</evidence>
<dbReference type="Gene3D" id="3.30.390.30">
    <property type="match status" value="1"/>
</dbReference>
<dbReference type="InterPro" id="IPR036188">
    <property type="entry name" value="FAD/NAD-bd_sf"/>
</dbReference>
<gene>
    <name evidence="7" type="ORF">DFP81_10444</name>
</gene>
<name>A0A3E0DPP9_9GAMM</name>
<dbReference type="GO" id="GO:0016491">
    <property type="term" value="F:oxidoreductase activity"/>
    <property type="evidence" value="ECO:0007669"/>
    <property type="project" value="InterPro"/>
</dbReference>
<evidence type="ECO:0000256" key="1">
    <source>
        <dbReference type="ARBA" id="ARBA00001974"/>
    </source>
</evidence>
<comment type="cofactor">
    <cofactor evidence="1">
        <name>FAD</name>
        <dbReference type="ChEBI" id="CHEBI:57692"/>
    </cofactor>
</comment>
<dbReference type="PRINTS" id="PR00368">
    <property type="entry name" value="FADPNR"/>
</dbReference>
<comment type="similarity">
    <text evidence="2">Belongs to the FAD-dependent oxidoreductase family.</text>
</comment>
<dbReference type="InterPro" id="IPR050260">
    <property type="entry name" value="FAD-bd_OxRdtase"/>
</dbReference>
<keyword evidence="4" id="KW-0274">FAD</keyword>
<dbReference type="OrthoDB" id="9768666at2"/>
<dbReference type="InterPro" id="IPR041575">
    <property type="entry name" value="Rubredoxin_C"/>
</dbReference>
<dbReference type="InterPro" id="IPR016156">
    <property type="entry name" value="FAD/NAD-linked_Rdtase_dimer_sf"/>
</dbReference>